<reference evidence="9" key="1">
    <citation type="submission" date="2021-08" db="EMBL/GenBank/DDBJ databases">
        <title>WGS assembly of Ceratopteris richardii.</title>
        <authorList>
            <person name="Marchant D.B."/>
            <person name="Chen G."/>
            <person name="Jenkins J."/>
            <person name="Shu S."/>
            <person name="Leebens-Mack J."/>
            <person name="Grimwood J."/>
            <person name="Schmutz J."/>
            <person name="Soltis P."/>
            <person name="Soltis D."/>
            <person name="Chen Z.-H."/>
        </authorList>
    </citation>
    <scope>NUCLEOTIDE SEQUENCE</scope>
    <source>
        <strain evidence="9">Whitten #5841</strain>
        <tissue evidence="9">Leaf</tissue>
    </source>
</reference>
<dbReference type="OMA" id="VFILFTD"/>
<dbReference type="GO" id="GO:0017056">
    <property type="term" value="F:structural constituent of nuclear pore"/>
    <property type="evidence" value="ECO:0007669"/>
    <property type="project" value="InterPro"/>
</dbReference>
<gene>
    <name evidence="9" type="ORF">KP509_22G059800</name>
</gene>
<dbReference type="PANTHER" id="PTHR13257">
    <property type="entry name" value="NUCLEOPORIN NUP84-RELATED"/>
    <property type="match status" value="1"/>
</dbReference>
<dbReference type="OrthoDB" id="341482at2759"/>
<evidence type="ECO:0000256" key="1">
    <source>
        <dbReference type="ARBA" id="ARBA00004567"/>
    </source>
</evidence>
<dbReference type="PANTHER" id="PTHR13257:SF0">
    <property type="entry name" value="NUCLEAR PORE COMPLEX PROTEIN NUP88"/>
    <property type="match status" value="1"/>
</dbReference>
<evidence type="ECO:0000256" key="6">
    <source>
        <dbReference type="ARBA" id="ARBA00023132"/>
    </source>
</evidence>
<accession>A0A8T2S8Z1</accession>
<dbReference type="GO" id="GO:0000055">
    <property type="term" value="P:ribosomal large subunit export from nucleus"/>
    <property type="evidence" value="ECO:0007669"/>
    <property type="project" value="InterPro"/>
</dbReference>
<keyword evidence="8" id="KW-0175">Coiled coil</keyword>
<dbReference type="EMBL" id="CM035427">
    <property type="protein sequence ID" value="KAH7307454.1"/>
    <property type="molecule type" value="Genomic_DNA"/>
</dbReference>
<dbReference type="GO" id="GO:0005643">
    <property type="term" value="C:nuclear pore"/>
    <property type="evidence" value="ECO:0007669"/>
    <property type="project" value="UniProtKB-SubCell"/>
</dbReference>
<sequence length="814" mass="90377">MAQLLSKHPVFKKLAHDSSSRPPTSVEGGPTKTWRISLNLLAFDGSSRIFVWNSVERVLHALEIEQNTAVENSDSLFVKENFKTFQLLPEVDFSVRFITFNRAGWSLLIAGDHRVAVVDITSQISRPAVFPGTSIYDVRASTIGLDIFQSSSRAIRILQVAWHPYSDTHIGILSSDGVFRLFDLSCNLDHAEQEYHLQSQFLERSVPATYARPVAFSFGGGHLWDRFAVFLLYSNGSTYCMCPVSPFGSFHNVLAIEELYQDACQCASSANVEPKSSACAGFAAAWLESVFPTLTMESLPTKTMLLKAAAHVPFNASLQLQGPLPVIMGADVPNDGSRSKGRGSASMMMYSNAGKDSILAVSFWDGEMHLYALADELQPMWNDTIPPRLQINSEGLLEGLGMLVERCSSDPLLTEDVEKDEGFVGNLDGVWTGEPPPLLQLAVIDFALPSRVLESAPLSILGDQVVPERLYCHHAAGIDAILLQWLPFSEQSISRTSTGKPPTVYPILDTCPVGKSVNSPLLGITQVLNGFGEVWLVAVTASCECAVIGVKSFLALDPLSIDVTQDAEEEAKIDEGGVSQGVLQVISKELLRGPKDIPIPQVSFSGKLLTVDSIEGKEVLHDHWKLLHEKYIEYVHRVDVELNIHVSRLQQDVQDQQQRLSEAQSKLVRAVQFSSLLVSRIAEAGEKNKMLKEQVRNHRAIFANKQMPLTATEREYLYQLDVMRLHDLDILHSAVDILKDRFERQLQCVQSKGLTKTSTLERPIVPTMQMNKLKATVDELAQMVENNLKQIRRVEAEVEKREQIDSALYVQFTH</sequence>
<dbReference type="Proteomes" id="UP000825935">
    <property type="component" value="Chromosome 22"/>
</dbReference>
<keyword evidence="4" id="KW-0653">Protein transport</keyword>
<dbReference type="InterPro" id="IPR037700">
    <property type="entry name" value="NUP88/NUP82"/>
</dbReference>
<comment type="caution">
    <text evidence="9">The sequence shown here is derived from an EMBL/GenBank/DDBJ whole genome shotgun (WGS) entry which is preliminary data.</text>
</comment>
<dbReference type="GO" id="GO:0006606">
    <property type="term" value="P:protein import into nucleus"/>
    <property type="evidence" value="ECO:0007669"/>
    <property type="project" value="TreeGrafter"/>
</dbReference>
<evidence type="ECO:0000256" key="2">
    <source>
        <dbReference type="ARBA" id="ARBA00022448"/>
    </source>
</evidence>
<keyword evidence="5" id="KW-0811">Translocation</keyword>
<evidence type="ECO:0008006" key="11">
    <source>
        <dbReference type="Google" id="ProtNLM"/>
    </source>
</evidence>
<evidence type="ECO:0000313" key="9">
    <source>
        <dbReference type="EMBL" id="KAH7307454.1"/>
    </source>
</evidence>
<keyword evidence="10" id="KW-1185">Reference proteome</keyword>
<keyword evidence="3" id="KW-0509">mRNA transport</keyword>
<dbReference type="GO" id="GO:0000056">
    <property type="term" value="P:ribosomal small subunit export from nucleus"/>
    <property type="evidence" value="ECO:0007669"/>
    <property type="project" value="InterPro"/>
</dbReference>
<dbReference type="SUPFAM" id="SSF50978">
    <property type="entry name" value="WD40 repeat-like"/>
    <property type="match status" value="1"/>
</dbReference>
<keyword evidence="7" id="KW-0539">Nucleus</keyword>
<comment type="subcellular location">
    <subcellularLocation>
        <location evidence="1">Nucleus</location>
        <location evidence="1">Nuclear pore complex</location>
    </subcellularLocation>
</comment>
<evidence type="ECO:0000256" key="5">
    <source>
        <dbReference type="ARBA" id="ARBA00023010"/>
    </source>
</evidence>
<dbReference type="Pfam" id="PF10168">
    <property type="entry name" value="Nup88"/>
    <property type="match status" value="2"/>
</dbReference>
<dbReference type="InterPro" id="IPR019321">
    <property type="entry name" value="Nucleoporin_Nup88"/>
</dbReference>
<name>A0A8T2S8Z1_CERRI</name>
<evidence type="ECO:0000256" key="3">
    <source>
        <dbReference type="ARBA" id="ARBA00022816"/>
    </source>
</evidence>
<dbReference type="InterPro" id="IPR036322">
    <property type="entry name" value="WD40_repeat_dom_sf"/>
</dbReference>
<organism evidence="9 10">
    <name type="scientific">Ceratopteris richardii</name>
    <name type="common">Triangle waterfern</name>
    <dbReference type="NCBI Taxonomy" id="49495"/>
    <lineage>
        <taxon>Eukaryota</taxon>
        <taxon>Viridiplantae</taxon>
        <taxon>Streptophyta</taxon>
        <taxon>Embryophyta</taxon>
        <taxon>Tracheophyta</taxon>
        <taxon>Polypodiopsida</taxon>
        <taxon>Polypodiidae</taxon>
        <taxon>Polypodiales</taxon>
        <taxon>Pteridineae</taxon>
        <taxon>Pteridaceae</taxon>
        <taxon>Parkerioideae</taxon>
        <taxon>Ceratopteris</taxon>
    </lineage>
</organism>
<evidence type="ECO:0000256" key="4">
    <source>
        <dbReference type="ARBA" id="ARBA00022927"/>
    </source>
</evidence>
<keyword evidence="2" id="KW-0813">Transport</keyword>
<feature type="coiled-coil region" evidence="8">
    <location>
        <begin position="770"/>
        <end position="801"/>
    </location>
</feature>
<feature type="coiled-coil region" evidence="8">
    <location>
        <begin position="646"/>
        <end position="701"/>
    </location>
</feature>
<dbReference type="AlphaFoldDB" id="A0A8T2S8Z1"/>
<evidence type="ECO:0000313" key="10">
    <source>
        <dbReference type="Proteomes" id="UP000825935"/>
    </source>
</evidence>
<keyword evidence="6" id="KW-0906">Nuclear pore complex</keyword>
<proteinExistence type="predicted"/>
<evidence type="ECO:0000256" key="7">
    <source>
        <dbReference type="ARBA" id="ARBA00023242"/>
    </source>
</evidence>
<protein>
    <recommendedName>
        <fullName evidence="11">Nuclear pore complex protein NUP88</fullName>
    </recommendedName>
</protein>
<dbReference type="GO" id="GO:0006406">
    <property type="term" value="P:mRNA export from nucleus"/>
    <property type="evidence" value="ECO:0007669"/>
    <property type="project" value="TreeGrafter"/>
</dbReference>
<evidence type="ECO:0000256" key="8">
    <source>
        <dbReference type="SAM" id="Coils"/>
    </source>
</evidence>